<dbReference type="VEuPathDB" id="VectorBase:AALC636_002249"/>
<evidence type="ECO:0000313" key="1">
    <source>
        <dbReference type="EMBL" id="JAC10215.1"/>
    </source>
</evidence>
<protein>
    <submittedName>
        <fullName evidence="1">Putative hemolymph juvenile hormone binding protein</fullName>
    </submittedName>
</protein>
<dbReference type="PANTHER" id="PTHR11008">
    <property type="entry name" value="PROTEIN TAKEOUT-LIKE PROTEIN"/>
    <property type="match status" value="1"/>
</dbReference>
<dbReference type="InterPro" id="IPR010562">
    <property type="entry name" value="Haemolymph_juvenile_hormone-bd"/>
</dbReference>
<accession>A0A023EMX4</accession>
<dbReference type="GO" id="GO:0005615">
    <property type="term" value="C:extracellular space"/>
    <property type="evidence" value="ECO:0007669"/>
    <property type="project" value="TreeGrafter"/>
</dbReference>
<dbReference type="Pfam" id="PF06585">
    <property type="entry name" value="JHBP"/>
    <property type="match status" value="1"/>
</dbReference>
<name>A0A023EMX4_AEDAL</name>
<dbReference type="SMART" id="SM00700">
    <property type="entry name" value="JHBP"/>
    <property type="match status" value="1"/>
</dbReference>
<dbReference type="Gene3D" id="3.15.10.30">
    <property type="entry name" value="Haemolymph juvenile hormone binding protein"/>
    <property type="match status" value="1"/>
</dbReference>
<sequence length="265" mass="29629">MLYYLVNVREQSNEKMSSLAFLVILGLSAVSGYLPPSMSVCNRDDPDLDKCVLAVVEKMRAHIVSGDYGNGTKLPSLDPLYMERLDIDDGTNLQATFRNTVITGAKNFHVDKMHVNPESKTINLLITLDKVILKGKYNMNLRLGLLLIDGDGDSVLEITDVKLLLKMHYFFAENSSGRKTMQFHPIDVKMKYAGTAKFNMTNLLKGKPRLGQAANDAINESPDVILEKTRQPVEQFFSKLFTTIANGLMNDAEEQEAFPLQSSFN</sequence>
<reference evidence="1" key="1">
    <citation type="journal article" date="2014" name="PLoS Negl. Trop. Dis.">
        <title>Identification and characterization of seminal fluid proteins in the Asian tiger mosquito, Aedes albopictus.</title>
        <authorList>
            <person name="Boes K.E."/>
            <person name="Ribeiro J.M."/>
            <person name="Wong A."/>
            <person name="Harrington L.C."/>
            <person name="Wolfner M.F."/>
            <person name="Sirot L.K."/>
        </authorList>
    </citation>
    <scope>NUCLEOTIDE SEQUENCE</scope>
    <source>
        <tissue evidence="1">Reproductive organs</tissue>
    </source>
</reference>
<organism evidence="1">
    <name type="scientific">Aedes albopictus</name>
    <name type="common">Asian tiger mosquito</name>
    <name type="synonym">Stegomyia albopicta</name>
    <dbReference type="NCBI Taxonomy" id="7160"/>
    <lineage>
        <taxon>Eukaryota</taxon>
        <taxon>Metazoa</taxon>
        <taxon>Ecdysozoa</taxon>
        <taxon>Arthropoda</taxon>
        <taxon>Hexapoda</taxon>
        <taxon>Insecta</taxon>
        <taxon>Pterygota</taxon>
        <taxon>Neoptera</taxon>
        <taxon>Endopterygota</taxon>
        <taxon>Diptera</taxon>
        <taxon>Nematocera</taxon>
        <taxon>Culicoidea</taxon>
        <taxon>Culicidae</taxon>
        <taxon>Culicinae</taxon>
        <taxon>Aedini</taxon>
        <taxon>Aedes</taxon>
        <taxon>Stegomyia</taxon>
    </lineage>
</organism>
<dbReference type="AlphaFoldDB" id="A0A023EMX4"/>
<dbReference type="PANTHER" id="PTHR11008:SF39">
    <property type="entry name" value="CIRCADIAN CLOCK-CONTROLLED PROTEIN-LIKE PROTEIN"/>
    <property type="match status" value="1"/>
</dbReference>
<proteinExistence type="evidence at transcript level"/>
<dbReference type="EMBL" id="GAPW01003383">
    <property type="protein sequence ID" value="JAC10215.1"/>
    <property type="molecule type" value="mRNA"/>
</dbReference>
<dbReference type="VEuPathDB" id="VectorBase:AALFPA_078706"/>
<dbReference type="VEuPathDB" id="VectorBase:AALF015383"/>
<dbReference type="InterPro" id="IPR038606">
    <property type="entry name" value="To_sf"/>
</dbReference>